<dbReference type="Proteomes" id="UP001149140">
    <property type="component" value="Unassembled WGS sequence"/>
</dbReference>
<organism evidence="2 3">
    <name type="scientific">Solirubrobacter ginsenosidimutans</name>
    <dbReference type="NCBI Taxonomy" id="490573"/>
    <lineage>
        <taxon>Bacteria</taxon>
        <taxon>Bacillati</taxon>
        <taxon>Actinomycetota</taxon>
        <taxon>Thermoleophilia</taxon>
        <taxon>Solirubrobacterales</taxon>
        <taxon>Solirubrobacteraceae</taxon>
        <taxon>Solirubrobacter</taxon>
    </lineage>
</organism>
<evidence type="ECO:0000313" key="2">
    <source>
        <dbReference type="EMBL" id="MDA0163765.1"/>
    </source>
</evidence>
<accession>A0A9X3MW73</accession>
<name>A0A9X3MW73_9ACTN</name>
<dbReference type="InterPro" id="IPR007569">
    <property type="entry name" value="DUF559"/>
</dbReference>
<gene>
    <name evidence="2" type="ORF">OM076_26075</name>
</gene>
<dbReference type="AlphaFoldDB" id="A0A9X3MW73"/>
<keyword evidence="2" id="KW-0378">Hydrolase</keyword>
<dbReference type="GO" id="GO:0004519">
    <property type="term" value="F:endonuclease activity"/>
    <property type="evidence" value="ECO:0007669"/>
    <property type="project" value="UniProtKB-KW"/>
</dbReference>
<protein>
    <submittedName>
        <fullName evidence="2">Endonuclease domain-containing protein</fullName>
    </submittedName>
</protein>
<comment type="caution">
    <text evidence="2">The sequence shown here is derived from an EMBL/GenBank/DDBJ whole genome shotgun (WGS) entry which is preliminary data.</text>
</comment>
<proteinExistence type="predicted"/>
<reference evidence="2" key="1">
    <citation type="submission" date="2022-10" db="EMBL/GenBank/DDBJ databases">
        <title>The WGS of Solirubrobacter ginsenosidimutans DSM 21036.</title>
        <authorList>
            <person name="Jiang Z."/>
        </authorList>
    </citation>
    <scope>NUCLEOTIDE SEQUENCE</scope>
    <source>
        <strain evidence="2">DSM 21036</strain>
    </source>
</reference>
<evidence type="ECO:0000313" key="3">
    <source>
        <dbReference type="Proteomes" id="UP001149140"/>
    </source>
</evidence>
<dbReference type="SUPFAM" id="SSF52980">
    <property type="entry name" value="Restriction endonuclease-like"/>
    <property type="match status" value="1"/>
</dbReference>
<dbReference type="Pfam" id="PF04480">
    <property type="entry name" value="DUF559"/>
    <property type="match status" value="1"/>
</dbReference>
<dbReference type="EMBL" id="JAPDOD010000027">
    <property type="protein sequence ID" value="MDA0163765.1"/>
    <property type="molecule type" value="Genomic_DNA"/>
</dbReference>
<dbReference type="RefSeq" id="WP_270043013.1">
    <property type="nucleotide sequence ID" value="NZ_JAPDOD010000027.1"/>
</dbReference>
<dbReference type="Gene3D" id="3.40.960.10">
    <property type="entry name" value="VSR Endonuclease"/>
    <property type="match status" value="1"/>
</dbReference>
<keyword evidence="2" id="KW-0540">Nuclease</keyword>
<dbReference type="InterPro" id="IPR011335">
    <property type="entry name" value="Restrct_endonuc-II-like"/>
</dbReference>
<sequence length="234" mass="25730">MAAILAAGDGAALTGMGGAALMRVNRYAARRIDVLVPKPRKSQPGFVAHTCRNLDPRDIVIVDRIPVATVARVLVDLTDDYDAEEIANVIHEAAHWNKFDFDATVAAMGRANGRRNLKVLEEALRMHLRGSAGSKSRVERRFRRLVVGAGLPAPVVNVVINGFEVDAYWPGLCVEVDGFGHRRERSKIEDRIKDAALRAAGYTVLRFTEDDVDFRPAWVLAQLAAQQLPRRVAG</sequence>
<evidence type="ECO:0000259" key="1">
    <source>
        <dbReference type="Pfam" id="PF04480"/>
    </source>
</evidence>
<feature type="domain" description="DUF559" evidence="1">
    <location>
        <begin position="171"/>
        <end position="223"/>
    </location>
</feature>
<keyword evidence="2" id="KW-0255">Endonuclease</keyword>
<keyword evidence="3" id="KW-1185">Reference proteome</keyword>